<gene>
    <name evidence="1" type="ORF">MARPO_0048s0042</name>
</gene>
<sequence length="66" mass="7973">MNITIYISIAKPYMKFSFHMAPQWLFKYKKYIVFYQRDSVCYKIKAYESILIFTILASANFTLKKL</sequence>
<name>A0A2R6WYI6_MARPO</name>
<accession>A0A2R6WYI6</accession>
<dbReference type="Proteomes" id="UP000244005">
    <property type="component" value="Unassembled WGS sequence"/>
</dbReference>
<reference evidence="2" key="1">
    <citation type="journal article" date="2017" name="Cell">
        <title>Insights into land plant evolution garnered from the Marchantia polymorpha genome.</title>
        <authorList>
            <person name="Bowman J.L."/>
            <person name="Kohchi T."/>
            <person name="Yamato K.T."/>
            <person name="Jenkins J."/>
            <person name="Shu S."/>
            <person name="Ishizaki K."/>
            <person name="Yamaoka S."/>
            <person name="Nishihama R."/>
            <person name="Nakamura Y."/>
            <person name="Berger F."/>
            <person name="Adam C."/>
            <person name="Aki S.S."/>
            <person name="Althoff F."/>
            <person name="Araki T."/>
            <person name="Arteaga-Vazquez M.A."/>
            <person name="Balasubrmanian S."/>
            <person name="Barry K."/>
            <person name="Bauer D."/>
            <person name="Boehm C.R."/>
            <person name="Briginshaw L."/>
            <person name="Caballero-Perez J."/>
            <person name="Catarino B."/>
            <person name="Chen F."/>
            <person name="Chiyoda S."/>
            <person name="Chovatia M."/>
            <person name="Davies K.M."/>
            <person name="Delmans M."/>
            <person name="Demura T."/>
            <person name="Dierschke T."/>
            <person name="Dolan L."/>
            <person name="Dorantes-Acosta A.E."/>
            <person name="Eklund D.M."/>
            <person name="Florent S.N."/>
            <person name="Flores-Sandoval E."/>
            <person name="Fujiyama A."/>
            <person name="Fukuzawa H."/>
            <person name="Galik B."/>
            <person name="Grimanelli D."/>
            <person name="Grimwood J."/>
            <person name="Grossniklaus U."/>
            <person name="Hamada T."/>
            <person name="Haseloff J."/>
            <person name="Hetherington A.J."/>
            <person name="Higo A."/>
            <person name="Hirakawa Y."/>
            <person name="Hundley H.N."/>
            <person name="Ikeda Y."/>
            <person name="Inoue K."/>
            <person name="Inoue S.I."/>
            <person name="Ishida S."/>
            <person name="Jia Q."/>
            <person name="Kakita M."/>
            <person name="Kanazawa T."/>
            <person name="Kawai Y."/>
            <person name="Kawashima T."/>
            <person name="Kennedy M."/>
            <person name="Kinose K."/>
            <person name="Kinoshita T."/>
            <person name="Kohara Y."/>
            <person name="Koide E."/>
            <person name="Komatsu K."/>
            <person name="Kopischke S."/>
            <person name="Kubo M."/>
            <person name="Kyozuka J."/>
            <person name="Lagercrantz U."/>
            <person name="Lin S.S."/>
            <person name="Lindquist E."/>
            <person name="Lipzen A.M."/>
            <person name="Lu C.W."/>
            <person name="De Luna E."/>
            <person name="Martienssen R.A."/>
            <person name="Minamino N."/>
            <person name="Mizutani M."/>
            <person name="Mizutani M."/>
            <person name="Mochizuki N."/>
            <person name="Monte I."/>
            <person name="Mosher R."/>
            <person name="Nagasaki H."/>
            <person name="Nakagami H."/>
            <person name="Naramoto S."/>
            <person name="Nishitani K."/>
            <person name="Ohtani M."/>
            <person name="Okamoto T."/>
            <person name="Okumura M."/>
            <person name="Phillips J."/>
            <person name="Pollak B."/>
            <person name="Reinders A."/>
            <person name="Rovekamp M."/>
            <person name="Sano R."/>
            <person name="Sawa S."/>
            <person name="Schmid M.W."/>
            <person name="Shirakawa M."/>
            <person name="Solano R."/>
            <person name="Spunde A."/>
            <person name="Suetsugu N."/>
            <person name="Sugano S."/>
            <person name="Sugiyama A."/>
            <person name="Sun R."/>
            <person name="Suzuki Y."/>
            <person name="Takenaka M."/>
            <person name="Takezawa D."/>
            <person name="Tomogane H."/>
            <person name="Tsuzuki M."/>
            <person name="Ueda T."/>
            <person name="Umeda M."/>
            <person name="Ward J.M."/>
            <person name="Watanabe Y."/>
            <person name="Yazaki K."/>
            <person name="Yokoyama R."/>
            <person name="Yoshitake Y."/>
            <person name="Yotsui I."/>
            <person name="Zachgo S."/>
            <person name="Schmutz J."/>
        </authorList>
    </citation>
    <scope>NUCLEOTIDE SEQUENCE [LARGE SCALE GENOMIC DNA]</scope>
    <source>
        <strain evidence="2">Tak-1</strain>
    </source>
</reference>
<evidence type="ECO:0000313" key="1">
    <source>
        <dbReference type="EMBL" id="PTQ38922.1"/>
    </source>
</evidence>
<organism evidence="1 2">
    <name type="scientific">Marchantia polymorpha</name>
    <name type="common">Common liverwort</name>
    <name type="synonym">Marchantia aquatica</name>
    <dbReference type="NCBI Taxonomy" id="3197"/>
    <lineage>
        <taxon>Eukaryota</taxon>
        <taxon>Viridiplantae</taxon>
        <taxon>Streptophyta</taxon>
        <taxon>Embryophyta</taxon>
        <taxon>Marchantiophyta</taxon>
        <taxon>Marchantiopsida</taxon>
        <taxon>Marchantiidae</taxon>
        <taxon>Marchantiales</taxon>
        <taxon>Marchantiaceae</taxon>
        <taxon>Marchantia</taxon>
    </lineage>
</organism>
<dbReference type="EMBL" id="KZ772720">
    <property type="protein sequence ID" value="PTQ38922.1"/>
    <property type="molecule type" value="Genomic_DNA"/>
</dbReference>
<dbReference type="Gramene" id="Mp5g10300.1">
    <property type="protein sequence ID" value="Mp5g10300.1.cds1"/>
    <property type="gene ID" value="Mp5g10300"/>
</dbReference>
<dbReference type="AlphaFoldDB" id="A0A2R6WYI6"/>
<protein>
    <submittedName>
        <fullName evidence="1">Uncharacterized protein</fullName>
    </submittedName>
</protein>
<evidence type="ECO:0000313" key="2">
    <source>
        <dbReference type="Proteomes" id="UP000244005"/>
    </source>
</evidence>
<proteinExistence type="predicted"/>
<keyword evidence="2" id="KW-1185">Reference proteome</keyword>